<keyword evidence="2" id="KW-0460">Magnesium</keyword>
<comment type="cofactor">
    <cofactor evidence="2">
        <name>Mg(2+)</name>
        <dbReference type="ChEBI" id="CHEBI:18420"/>
    </cofactor>
</comment>
<comment type="similarity">
    <text evidence="2">Belongs to the terpene synthase family.</text>
</comment>
<organism evidence="3 4">
    <name type="scientific">Streptomyces hyderabadensis</name>
    <dbReference type="NCBI Taxonomy" id="598549"/>
    <lineage>
        <taxon>Bacteria</taxon>
        <taxon>Bacillati</taxon>
        <taxon>Actinomycetota</taxon>
        <taxon>Actinomycetes</taxon>
        <taxon>Kitasatosporales</taxon>
        <taxon>Streptomycetaceae</taxon>
        <taxon>Streptomyces</taxon>
    </lineage>
</organism>
<proteinExistence type="inferred from homology"/>
<dbReference type="RefSeq" id="WP_226028449.1">
    <property type="nucleotide sequence ID" value="NZ_BAABIV010000037.1"/>
</dbReference>
<evidence type="ECO:0000313" key="4">
    <source>
        <dbReference type="Proteomes" id="UP001500610"/>
    </source>
</evidence>
<dbReference type="PANTHER" id="PTHR35201:SF4">
    <property type="entry name" value="BETA-PINACENE SYNTHASE-RELATED"/>
    <property type="match status" value="1"/>
</dbReference>
<dbReference type="Pfam" id="PF19086">
    <property type="entry name" value="Terpene_syn_C_2"/>
    <property type="match status" value="1"/>
</dbReference>
<keyword evidence="4" id="KW-1185">Reference proteome</keyword>
<reference evidence="4" key="1">
    <citation type="journal article" date="2019" name="Int. J. Syst. Evol. Microbiol.">
        <title>The Global Catalogue of Microorganisms (GCM) 10K type strain sequencing project: providing services to taxonomists for standard genome sequencing and annotation.</title>
        <authorList>
            <consortium name="The Broad Institute Genomics Platform"/>
            <consortium name="The Broad Institute Genome Sequencing Center for Infectious Disease"/>
            <person name="Wu L."/>
            <person name="Ma J."/>
        </authorList>
    </citation>
    <scope>NUCLEOTIDE SEQUENCE [LARGE SCALE GENOMIC DNA]</scope>
    <source>
        <strain evidence="4">JCM 17657</strain>
    </source>
</reference>
<protein>
    <recommendedName>
        <fullName evidence="2">Terpene synthase</fullName>
        <ecNumber evidence="2">4.2.3.-</ecNumber>
    </recommendedName>
</protein>
<accession>A0ABP9IWE0</accession>
<sequence length="345" mass="38390">MTPGHDAAALLEPALAEWPLPLNSPLDPARIDTAQHNSLIWAEHFHLATGTTAQQRLRDLRAAQLAGYGYPRADDHILLLGIQWVTWFFLLDDLFEDGPTGATTDQSTQVTEPLHHILDAANTAAPQPAQSAGGLQAAFADLLDRTRVVMAPLQFRELSTHLHDYFHALVDETTWRERNTPPDLHTFLRLRRDTAPALPLLDLVEQAQNIRLPTSFYDSPEYDTMLGTAADIASWINDVFSAPKELAEDGLFNLVLIMHRSDGLTLPQAGRAAVARIKQQLQAFNDAQQRVQGDHRAGLYSDEGHAAIRSWASGLLAFQQHATWYFHHPRYGHLTPAATKIPQPQ</sequence>
<dbReference type="InterPro" id="IPR008949">
    <property type="entry name" value="Isoprenoid_synthase_dom_sf"/>
</dbReference>
<evidence type="ECO:0000256" key="1">
    <source>
        <dbReference type="ARBA" id="ARBA00023239"/>
    </source>
</evidence>
<dbReference type="EMBL" id="BAABIV010000037">
    <property type="protein sequence ID" value="GAA5012352.1"/>
    <property type="molecule type" value="Genomic_DNA"/>
</dbReference>
<keyword evidence="1 2" id="KW-0456">Lyase</keyword>
<dbReference type="PANTHER" id="PTHR35201">
    <property type="entry name" value="TERPENE SYNTHASE"/>
    <property type="match status" value="1"/>
</dbReference>
<gene>
    <name evidence="3" type="ORF">GCM10023257_69830</name>
</gene>
<name>A0ABP9IWE0_9ACTN</name>
<dbReference type="SFLD" id="SFLDG01020">
    <property type="entry name" value="Terpene_Cyclase_Like_2"/>
    <property type="match status" value="1"/>
</dbReference>
<keyword evidence="2" id="KW-0479">Metal-binding</keyword>
<evidence type="ECO:0000256" key="2">
    <source>
        <dbReference type="RuleBase" id="RU366034"/>
    </source>
</evidence>
<dbReference type="InterPro" id="IPR034686">
    <property type="entry name" value="Terpene_cyclase-like_2"/>
</dbReference>
<evidence type="ECO:0000313" key="3">
    <source>
        <dbReference type="EMBL" id="GAA5012352.1"/>
    </source>
</evidence>
<dbReference type="Proteomes" id="UP001500610">
    <property type="component" value="Unassembled WGS sequence"/>
</dbReference>
<dbReference type="EC" id="4.2.3.-" evidence="2"/>
<dbReference type="SUPFAM" id="SSF48576">
    <property type="entry name" value="Terpenoid synthases"/>
    <property type="match status" value="1"/>
</dbReference>
<dbReference type="SFLD" id="SFLDS00005">
    <property type="entry name" value="Isoprenoid_Synthase_Type_I"/>
    <property type="match status" value="1"/>
</dbReference>
<comment type="caution">
    <text evidence="3">The sequence shown here is derived from an EMBL/GenBank/DDBJ whole genome shotgun (WGS) entry which is preliminary data.</text>
</comment>
<dbReference type="Gene3D" id="1.10.600.10">
    <property type="entry name" value="Farnesyl Diphosphate Synthase"/>
    <property type="match status" value="1"/>
</dbReference>